<gene>
    <name evidence="1" type="ORF">TZ00_17155</name>
</gene>
<keyword evidence="2" id="KW-1185">Reference proteome</keyword>
<dbReference type="Proteomes" id="UP000032503">
    <property type="component" value="Unassembled WGS sequence"/>
</dbReference>
<name>A0ABR5CBS7_9MICO</name>
<accession>A0ABR5CBS7</accession>
<comment type="caution">
    <text evidence="1">The sequence shown here is derived from an EMBL/GenBank/DDBJ whole genome shotgun (WGS) entry which is preliminary data.</text>
</comment>
<dbReference type="Pfam" id="PF11528">
    <property type="entry name" value="DUF3224"/>
    <property type="match status" value="1"/>
</dbReference>
<reference evidence="1 2" key="1">
    <citation type="journal article" date="2001" name="Int. J. Syst. Evol. Microbiol.">
        <title>Agreia bicolorata gen. nov., sp. nov., to accommodate actinobacteria isolated from narrow reed grass infected by the nematode Heteroanguina graminophila.</title>
        <authorList>
            <person name="Evtushenko L.I."/>
            <person name="Dorofeeva L.V."/>
            <person name="Dobrovolskaya T.G."/>
            <person name="Streshinskaya G.M."/>
            <person name="Subbotin S.A."/>
            <person name="Tiedje J.M."/>
        </authorList>
    </citation>
    <scope>NUCLEOTIDE SEQUENCE [LARGE SCALE GENOMIC DNA]</scope>
    <source>
        <strain evidence="1 2">VKM Ac-1804</strain>
    </source>
</reference>
<proteinExistence type="predicted"/>
<sequence>MTDLMISGRFDIDIAPADAVLPGTGRFDFTKTWTGGIKGTSAGVMLSGGDPSSGAAGYVAIELFEGAIDDRTGTIVFQQFGSMADGAEALRYEVIPGSGTGELATVTGEVVLEAANGDHQVTLRLRLTANY</sequence>
<dbReference type="Gene3D" id="2.40.350.10">
    <property type="entry name" value="SO1590-like"/>
    <property type="match status" value="1"/>
</dbReference>
<evidence type="ECO:0008006" key="3">
    <source>
        <dbReference type="Google" id="ProtNLM"/>
    </source>
</evidence>
<dbReference type="EMBL" id="JYFC01000009">
    <property type="protein sequence ID" value="KJC63088.1"/>
    <property type="molecule type" value="Genomic_DNA"/>
</dbReference>
<dbReference type="SUPFAM" id="SSF159238">
    <property type="entry name" value="SO1590-like"/>
    <property type="match status" value="1"/>
</dbReference>
<evidence type="ECO:0000313" key="1">
    <source>
        <dbReference type="EMBL" id="KJC63088.1"/>
    </source>
</evidence>
<dbReference type="InterPro" id="IPR021607">
    <property type="entry name" value="DUF3224"/>
</dbReference>
<evidence type="ECO:0000313" key="2">
    <source>
        <dbReference type="Proteomes" id="UP000032503"/>
    </source>
</evidence>
<organism evidence="1 2">
    <name type="scientific">Agreia bicolorata</name>
    <dbReference type="NCBI Taxonomy" id="110935"/>
    <lineage>
        <taxon>Bacteria</taxon>
        <taxon>Bacillati</taxon>
        <taxon>Actinomycetota</taxon>
        <taxon>Actinomycetes</taxon>
        <taxon>Micrococcales</taxon>
        <taxon>Microbacteriaceae</taxon>
        <taxon>Agreia</taxon>
    </lineage>
</organism>
<dbReference type="InterPro" id="IPR023159">
    <property type="entry name" value="SO1590-like_sf"/>
</dbReference>
<dbReference type="RefSeq" id="WP_044443591.1">
    <property type="nucleotide sequence ID" value="NZ_JYFC01000009.1"/>
</dbReference>
<protein>
    <recommendedName>
        <fullName evidence="3">DUF3224 domain-containing protein</fullName>
    </recommendedName>
</protein>